<feature type="domain" description="4'-phosphopantetheinyl transferase N-terminal" evidence="5">
    <location>
        <begin position="27"/>
        <end position="94"/>
    </location>
</feature>
<feature type="binding site" evidence="3">
    <location>
        <position position="106"/>
    </location>
    <ligand>
        <name>Mg(2+)</name>
        <dbReference type="ChEBI" id="CHEBI:18420"/>
    </ligand>
</feature>
<dbReference type="PRINTS" id="PR01399">
    <property type="entry name" value="ENTSNTHTASED"/>
</dbReference>
<organism evidence="6 7">
    <name type="scientific">Streptomyces virginiae</name>
    <name type="common">Streptomyces cinnamonensis</name>
    <dbReference type="NCBI Taxonomy" id="1961"/>
    <lineage>
        <taxon>Bacteria</taxon>
        <taxon>Bacillati</taxon>
        <taxon>Actinomycetota</taxon>
        <taxon>Actinomycetes</taxon>
        <taxon>Kitasatosporales</taxon>
        <taxon>Streptomycetaceae</taxon>
        <taxon>Streptomyces</taxon>
    </lineage>
</organism>
<evidence type="ECO:0000313" key="6">
    <source>
        <dbReference type="EMBL" id="KOG44815.1"/>
    </source>
</evidence>
<evidence type="ECO:0000259" key="4">
    <source>
        <dbReference type="Pfam" id="PF01648"/>
    </source>
</evidence>
<dbReference type="GO" id="GO:0005886">
    <property type="term" value="C:plasma membrane"/>
    <property type="evidence" value="ECO:0007669"/>
    <property type="project" value="TreeGrafter"/>
</dbReference>
<comment type="caution">
    <text evidence="6">The sequence shown here is derived from an EMBL/GenBank/DDBJ whole genome shotgun (WGS) entry which is preliminary data.</text>
</comment>
<dbReference type="InterPro" id="IPR041354">
    <property type="entry name" value="4PPT_N"/>
</dbReference>
<dbReference type="GO" id="GO:0008897">
    <property type="term" value="F:holo-[acyl-carrier-protein] synthase activity"/>
    <property type="evidence" value="ECO:0007669"/>
    <property type="project" value="InterPro"/>
</dbReference>
<dbReference type="EMBL" id="LGUV01000377">
    <property type="protein sequence ID" value="KOG44815.1"/>
    <property type="molecule type" value="Genomic_DNA"/>
</dbReference>
<feature type="binding site" evidence="2">
    <location>
        <position position="105"/>
    </location>
    <ligand>
        <name>CoA</name>
        <dbReference type="ChEBI" id="CHEBI:57287"/>
    </ligand>
</feature>
<dbReference type="InterPro" id="IPR008278">
    <property type="entry name" value="4-PPantetheinyl_Trfase_dom"/>
</dbReference>
<dbReference type="PANTHER" id="PTHR38096">
    <property type="entry name" value="ENTEROBACTIN SYNTHASE COMPONENT D"/>
    <property type="match status" value="1"/>
</dbReference>
<dbReference type="Pfam" id="PF01648">
    <property type="entry name" value="ACPS"/>
    <property type="match status" value="1"/>
</dbReference>
<feature type="binding site" evidence="2">
    <location>
        <position position="150"/>
    </location>
    <ligand>
        <name>CoA</name>
        <dbReference type="ChEBI" id="CHEBI:57287"/>
    </ligand>
</feature>
<feature type="binding site" evidence="2">
    <location>
        <position position="47"/>
    </location>
    <ligand>
        <name>CoA</name>
        <dbReference type="ChEBI" id="CHEBI:57287"/>
    </ligand>
</feature>
<keyword evidence="3" id="KW-0460">Magnesium</keyword>
<sequence>MLTKLLPANVATAESTTDPADVFLYPEEEFLIRNAVPKRRLEFGTVRWCARRAMGVLGLPPAPVVPGRRGAPQWAPSVVGSMTHCAGFRGVALAHSAEFASVGVDAEPNAPMPEGVLDSIALPQELRHLRELEEAAPGVAWDRLLFSIKEAVYKTWFPLTGQELDFTDALVSVDPDEQTFRARLLPDPETLSPAGPTAFSGRWSAENGVLLSAIAVPAARLATAGAPVRRSAPRICRAGSAF</sequence>
<feature type="binding site" evidence="2">
    <location>
        <position position="39"/>
    </location>
    <ligand>
        <name>CoA</name>
        <dbReference type="ChEBI" id="CHEBI:57287"/>
    </ligand>
</feature>
<feature type="binding site" evidence="2">
    <location>
        <position position="154"/>
    </location>
    <ligand>
        <name>CoA</name>
        <dbReference type="ChEBI" id="CHEBI:57287"/>
    </ligand>
</feature>
<dbReference type="Pfam" id="PF17837">
    <property type="entry name" value="4PPT_N"/>
    <property type="match status" value="1"/>
</dbReference>
<feature type="binding site" evidence="3">
    <location>
        <position position="105"/>
    </location>
    <ligand>
        <name>Mg(2+)</name>
        <dbReference type="ChEBI" id="CHEBI:18420"/>
    </ligand>
</feature>
<feature type="binding site" evidence="2">
    <location>
        <position position="164"/>
    </location>
    <ligand>
        <name>CoA</name>
        <dbReference type="ChEBI" id="CHEBI:57287"/>
    </ligand>
</feature>
<feature type="binding site" evidence="2">
    <location>
        <begin position="83"/>
        <end position="84"/>
    </location>
    <ligand>
        <name>CoA</name>
        <dbReference type="ChEBI" id="CHEBI:57287"/>
    </ligand>
</feature>
<dbReference type="PATRIC" id="fig|1961.12.peg.7533"/>
<evidence type="ECO:0000313" key="7">
    <source>
        <dbReference type="Proteomes" id="UP000037084"/>
    </source>
</evidence>
<proteinExistence type="predicted"/>
<dbReference type="RefSeq" id="WP_053177095.1">
    <property type="nucleotide sequence ID" value="NZ_LGUV01000377.1"/>
</dbReference>
<keyword evidence="3" id="KW-0479">Metal-binding</keyword>
<keyword evidence="1 6" id="KW-0808">Transferase</keyword>
<dbReference type="Proteomes" id="UP000037084">
    <property type="component" value="Unassembled WGS sequence"/>
</dbReference>
<dbReference type="SUPFAM" id="SSF56214">
    <property type="entry name" value="4'-phosphopantetheinyl transferase"/>
    <property type="match status" value="1"/>
</dbReference>
<dbReference type="GO" id="GO:0009239">
    <property type="term" value="P:enterobactin biosynthetic process"/>
    <property type="evidence" value="ECO:0007669"/>
    <property type="project" value="InterPro"/>
</dbReference>
<dbReference type="InterPro" id="IPR037143">
    <property type="entry name" value="4-PPantetheinyl_Trfase_dom_sf"/>
</dbReference>
<evidence type="ECO:0000256" key="3">
    <source>
        <dbReference type="PIRSR" id="PIRSR603542-2"/>
    </source>
</evidence>
<dbReference type="InterPro" id="IPR003542">
    <property type="entry name" value="Enbac_synth_compD-like"/>
</dbReference>
<reference evidence="7" key="1">
    <citation type="submission" date="2015-07" db="EMBL/GenBank/DDBJ databases">
        <authorList>
            <consortium name="Consortium for Microbial Forensics and Genomics (microFORGE)"/>
            <person name="Knight B.M."/>
            <person name="Roberts D.P."/>
            <person name="Lin D."/>
            <person name="Hari K."/>
            <person name="Fletcher J."/>
            <person name="Melcher U."/>
            <person name="Blagden T."/>
            <person name="Winegar R.A."/>
        </authorList>
    </citation>
    <scope>NUCLEOTIDE SEQUENCE [LARGE SCALE GENOMIC DNA]</scope>
    <source>
        <strain evidence="7">NRRL B-1447</strain>
    </source>
</reference>
<evidence type="ECO:0000256" key="2">
    <source>
        <dbReference type="PIRSR" id="PIRSR603542-1"/>
    </source>
</evidence>
<dbReference type="GO" id="GO:0000287">
    <property type="term" value="F:magnesium ion binding"/>
    <property type="evidence" value="ECO:0007669"/>
    <property type="project" value="InterPro"/>
</dbReference>
<protein>
    <submittedName>
        <fullName evidence="6">4'-phosphopantetheinyl transferase</fullName>
    </submittedName>
</protein>
<dbReference type="PANTHER" id="PTHR38096:SF1">
    <property type="entry name" value="ENTEROBACTIN SYNTHASE COMPONENT D"/>
    <property type="match status" value="1"/>
</dbReference>
<evidence type="ECO:0000259" key="5">
    <source>
        <dbReference type="Pfam" id="PF17837"/>
    </source>
</evidence>
<feature type="domain" description="4'-phosphopantetheinyl transferase" evidence="4">
    <location>
        <begin position="101"/>
        <end position="180"/>
    </location>
</feature>
<dbReference type="OrthoDB" id="8210607at2"/>
<accession>A0A0L8M353</accession>
<name>A0A0L8M353_STRVG</name>
<evidence type="ECO:0000256" key="1">
    <source>
        <dbReference type="ARBA" id="ARBA00022679"/>
    </source>
</evidence>
<gene>
    <name evidence="6" type="ORF">ADK75_34200</name>
</gene>
<dbReference type="GO" id="GO:0009366">
    <property type="term" value="C:enterobactin synthetase complex"/>
    <property type="evidence" value="ECO:0007669"/>
    <property type="project" value="InterPro"/>
</dbReference>
<comment type="cofactor">
    <cofactor evidence="3">
        <name>Mg(2+)</name>
        <dbReference type="ChEBI" id="CHEBI:18420"/>
    </cofactor>
</comment>
<feature type="binding site" evidence="3">
    <location>
        <position position="107"/>
    </location>
    <ligand>
        <name>Mg(2+)</name>
        <dbReference type="ChEBI" id="CHEBI:18420"/>
    </ligand>
</feature>
<dbReference type="AlphaFoldDB" id="A0A0L8M353"/>